<gene>
    <name evidence="1" type="ORF">KKC1_22590</name>
</gene>
<proteinExistence type="predicted"/>
<protein>
    <submittedName>
        <fullName evidence="1">Uncharacterized protein</fullName>
    </submittedName>
</protein>
<keyword evidence="2" id="KW-1185">Reference proteome</keyword>
<comment type="caution">
    <text evidence="1">The sequence shown here is derived from an EMBL/GenBank/DDBJ whole genome shotgun (WGS) entry which is preliminary data.</text>
</comment>
<reference evidence="2" key="1">
    <citation type="journal article" date="2017" name="Appl. Environ. Microbiol.">
        <title>Genomic analysis of Calderihabitans maritimus KKC1, a thermophilic hydrogenogenic carboxydotrophic bacterium isolated from marine sediment.</title>
        <authorList>
            <person name="Omae K."/>
            <person name="Yoneda Y."/>
            <person name="Fukuyama Y."/>
            <person name="Yoshida T."/>
            <person name="Sako Y."/>
        </authorList>
    </citation>
    <scope>NUCLEOTIDE SEQUENCE [LARGE SCALE GENOMIC DNA]</scope>
    <source>
        <strain evidence="2">KKC1</strain>
    </source>
</reference>
<dbReference type="EMBL" id="BDGJ01000116">
    <property type="protein sequence ID" value="GAW93118.1"/>
    <property type="molecule type" value="Genomic_DNA"/>
</dbReference>
<dbReference type="Proteomes" id="UP000197032">
    <property type="component" value="Unassembled WGS sequence"/>
</dbReference>
<sequence>MFSNWFSWFLLYRGVNNLSIKFPYNTTKKVFLPLHKKILGGHNT</sequence>
<accession>A0A1Z5HUN4</accession>
<dbReference type="AlphaFoldDB" id="A0A1Z5HUN4"/>
<name>A0A1Z5HUN4_9FIRM</name>
<organism evidence="1 2">
    <name type="scientific">Calderihabitans maritimus</name>
    <dbReference type="NCBI Taxonomy" id="1246530"/>
    <lineage>
        <taxon>Bacteria</taxon>
        <taxon>Bacillati</taxon>
        <taxon>Bacillota</taxon>
        <taxon>Clostridia</taxon>
        <taxon>Neomoorellales</taxon>
        <taxon>Calderihabitantaceae</taxon>
        <taxon>Calderihabitans</taxon>
    </lineage>
</organism>
<evidence type="ECO:0000313" key="2">
    <source>
        <dbReference type="Proteomes" id="UP000197032"/>
    </source>
</evidence>
<evidence type="ECO:0000313" key="1">
    <source>
        <dbReference type="EMBL" id="GAW93118.1"/>
    </source>
</evidence>